<keyword evidence="2" id="KW-0255">Endonuclease</keyword>
<dbReference type="InterPro" id="IPR043502">
    <property type="entry name" value="DNA/RNA_pol_sf"/>
</dbReference>
<dbReference type="EMBL" id="GBGD01000331">
    <property type="protein sequence ID" value="JAC88558.1"/>
    <property type="molecule type" value="mRNA"/>
</dbReference>
<dbReference type="AlphaFoldDB" id="A0A069DWW0"/>
<protein>
    <submittedName>
        <fullName evidence="2">Putative endonuclease-reverse transcriptase</fullName>
    </submittedName>
</protein>
<dbReference type="Gene3D" id="3.60.10.10">
    <property type="entry name" value="Endonuclease/exonuclease/phosphatase"/>
    <property type="match status" value="1"/>
</dbReference>
<dbReference type="SUPFAM" id="SSF56219">
    <property type="entry name" value="DNase I-like"/>
    <property type="match status" value="1"/>
</dbReference>
<dbReference type="GO" id="GO:0003964">
    <property type="term" value="F:RNA-directed DNA polymerase activity"/>
    <property type="evidence" value="ECO:0007669"/>
    <property type="project" value="UniProtKB-KW"/>
</dbReference>
<dbReference type="Pfam" id="PF00078">
    <property type="entry name" value="RVT_1"/>
    <property type="match status" value="1"/>
</dbReference>
<dbReference type="InterPro" id="IPR036691">
    <property type="entry name" value="Endo/exonu/phosph_ase_sf"/>
</dbReference>
<feature type="domain" description="Reverse transcriptase" evidence="1">
    <location>
        <begin position="509"/>
        <end position="778"/>
    </location>
</feature>
<name>A0A069DWW0_9HEMI</name>
<keyword evidence="2" id="KW-0540">Nuclease</keyword>
<sequence length="967" mass="111608">WNISTWNVRSLYASGASRKLEEELLKYKVEVSALQEIRWRKTEITQLKHFIIFNSGSAANIIGTGFAVSNKMKRYVVQFQPINERICLLRLKGKFSNISLVSVHAPTEDAEVGMKEDFYAELERVYDGIPNHDVKLILGDFNAKVGREAAYRPEIGLNSNHDLNNDNGFRMIDFASDKNMRVSSTFFPHKKIHLETWISPDGITRNQIDHILIDSRHATNIQDVRSYRGADIDSDHFLVRAQLKQKIEIRTHGKGAKRRIFATEKLKVEAEREAFGGKIEELLQRKPESLEKDDTDGIECKWNRIKGAIQRSAIEILGERKRRVRNDWYDEEVAETLKQRNDARQKMLVRKTRASAQDYREKRAKARLLCRKKKRELEKRMVEQMQLDYEQRRSRKFYKAVRNVKDGYQPRFGCVENAEGGIITGKEDNLNRWMEHFRDLLNSQNMMVNGQQGQIPLDNDAEPPSRDDFDGVLEFMKENKSPGEDSICVEMLKHGGERLKSEVYDLILKVWLEEEMPKDWAVSVICPIHKKGSRLKCSNYRGISLLSTVYKIFAILLAERITNAAEIVLGDYQCGFRKGRSTIDHIFTMRVVLEKFYENNLDLHQLYVDFKMAYDSISRIGLIECMKELNIPAKVTRLVNLTLAHTVAKVAVQGETSQEFYVNVGLRQGDPISPVLFNLVLEMAIRKVNINPGGSIFNRLVQHLAYADDVALITRSATATKSAFTELEEGAAIYGLQVNTEKTKYMVTTRRGRRFGDLLVGQHRFEGVRKFKYLGAILTSKNEVGEDISSRISAGNRCLGAIRSTLRNKYVSRQAKVTIYKTVLRPVLLYGSETWVLTVADEQRLNCWERKVLRCIYGPVVENGLYRPRKNAELYQLYREETLVAAIKVGRLRWLGHLHRMSEERAPQKVYEGHPGGRRPRGRPRLRWLQDVEADLMKMGVRQWRRRTTDRDGWDSLLKEAKALQGL</sequence>
<keyword evidence="2" id="KW-0378">Hydrolase</keyword>
<proteinExistence type="evidence at transcript level"/>
<keyword evidence="2" id="KW-0808">Transferase</keyword>
<dbReference type="PANTHER" id="PTHR47027">
    <property type="entry name" value="REVERSE TRANSCRIPTASE DOMAIN-CONTAINING PROTEIN"/>
    <property type="match status" value="1"/>
</dbReference>
<organism evidence="2">
    <name type="scientific">Panstrongylus megistus</name>
    <dbReference type="NCBI Taxonomy" id="65343"/>
    <lineage>
        <taxon>Eukaryota</taxon>
        <taxon>Metazoa</taxon>
        <taxon>Ecdysozoa</taxon>
        <taxon>Arthropoda</taxon>
        <taxon>Hexapoda</taxon>
        <taxon>Insecta</taxon>
        <taxon>Pterygota</taxon>
        <taxon>Neoptera</taxon>
        <taxon>Paraneoptera</taxon>
        <taxon>Hemiptera</taxon>
        <taxon>Heteroptera</taxon>
        <taxon>Panheteroptera</taxon>
        <taxon>Cimicomorpha</taxon>
        <taxon>Reduviidae</taxon>
        <taxon>Triatominae</taxon>
        <taxon>Panstrongylus</taxon>
    </lineage>
</organism>
<reference evidence="2" key="1">
    <citation type="journal article" date="2015" name="J. Med. Entomol.">
        <title>A Deep Insight Into the Sialotranscriptome of the Chagas Disease Vector, Panstrongylus megistus (Hemiptera: Heteroptera).</title>
        <authorList>
            <person name="Ribeiro J.M."/>
            <person name="Schwarz A."/>
            <person name="Francischetti I.M."/>
        </authorList>
    </citation>
    <scope>NUCLEOTIDE SEQUENCE</scope>
    <source>
        <tissue evidence="2">Salivary glands</tissue>
    </source>
</reference>
<dbReference type="CDD" id="cd09076">
    <property type="entry name" value="L1-EN"/>
    <property type="match status" value="1"/>
</dbReference>
<dbReference type="Pfam" id="PF03372">
    <property type="entry name" value="Exo_endo_phos"/>
    <property type="match status" value="1"/>
</dbReference>
<evidence type="ECO:0000313" key="2">
    <source>
        <dbReference type="EMBL" id="JAC88558.1"/>
    </source>
</evidence>
<feature type="non-terminal residue" evidence="2">
    <location>
        <position position="1"/>
    </location>
</feature>
<accession>A0A069DWW0</accession>
<dbReference type="CDD" id="cd01650">
    <property type="entry name" value="RT_nLTR_like"/>
    <property type="match status" value="1"/>
</dbReference>
<keyword evidence="2" id="KW-0695">RNA-directed DNA polymerase</keyword>
<keyword evidence="2" id="KW-0548">Nucleotidyltransferase</keyword>
<dbReference type="PANTHER" id="PTHR47027:SF20">
    <property type="entry name" value="REVERSE TRANSCRIPTASE-LIKE PROTEIN WITH RNA-DIRECTED DNA POLYMERASE DOMAIN"/>
    <property type="match status" value="1"/>
</dbReference>
<dbReference type="InterPro" id="IPR005135">
    <property type="entry name" value="Endo/exonuclease/phosphatase"/>
</dbReference>
<dbReference type="InterPro" id="IPR000477">
    <property type="entry name" value="RT_dom"/>
</dbReference>
<dbReference type="GO" id="GO:0004519">
    <property type="term" value="F:endonuclease activity"/>
    <property type="evidence" value="ECO:0007669"/>
    <property type="project" value="UniProtKB-KW"/>
</dbReference>
<dbReference type="SUPFAM" id="SSF56672">
    <property type="entry name" value="DNA/RNA polymerases"/>
    <property type="match status" value="1"/>
</dbReference>
<evidence type="ECO:0000259" key="1">
    <source>
        <dbReference type="PROSITE" id="PS50878"/>
    </source>
</evidence>
<dbReference type="PROSITE" id="PS50878">
    <property type="entry name" value="RT_POL"/>
    <property type="match status" value="1"/>
</dbReference>